<evidence type="ECO:0000313" key="2">
    <source>
        <dbReference type="Proteomes" id="UP000828390"/>
    </source>
</evidence>
<comment type="caution">
    <text evidence="1">The sequence shown here is derived from an EMBL/GenBank/DDBJ whole genome shotgun (WGS) entry which is preliminary data.</text>
</comment>
<organism evidence="1 2">
    <name type="scientific">Dreissena polymorpha</name>
    <name type="common">Zebra mussel</name>
    <name type="synonym">Mytilus polymorpha</name>
    <dbReference type="NCBI Taxonomy" id="45954"/>
    <lineage>
        <taxon>Eukaryota</taxon>
        <taxon>Metazoa</taxon>
        <taxon>Spiralia</taxon>
        <taxon>Lophotrochozoa</taxon>
        <taxon>Mollusca</taxon>
        <taxon>Bivalvia</taxon>
        <taxon>Autobranchia</taxon>
        <taxon>Heteroconchia</taxon>
        <taxon>Euheterodonta</taxon>
        <taxon>Imparidentia</taxon>
        <taxon>Neoheterodontei</taxon>
        <taxon>Myida</taxon>
        <taxon>Dreissenoidea</taxon>
        <taxon>Dreissenidae</taxon>
        <taxon>Dreissena</taxon>
    </lineage>
</organism>
<proteinExistence type="predicted"/>
<protein>
    <submittedName>
        <fullName evidence="1">Uncharacterized protein</fullName>
    </submittedName>
</protein>
<reference evidence="1" key="2">
    <citation type="submission" date="2020-11" db="EMBL/GenBank/DDBJ databases">
        <authorList>
            <person name="McCartney M.A."/>
            <person name="Auch B."/>
            <person name="Kono T."/>
            <person name="Mallez S."/>
            <person name="Becker A."/>
            <person name="Gohl D.M."/>
            <person name="Silverstein K.A.T."/>
            <person name="Koren S."/>
            <person name="Bechman K.B."/>
            <person name="Herman A."/>
            <person name="Abrahante J.E."/>
            <person name="Garbe J."/>
        </authorList>
    </citation>
    <scope>NUCLEOTIDE SEQUENCE</scope>
    <source>
        <strain evidence="1">Duluth1</strain>
        <tissue evidence="1">Whole animal</tissue>
    </source>
</reference>
<dbReference type="Proteomes" id="UP000828390">
    <property type="component" value="Unassembled WGS sequence"/>
</dbReference>
<accession>A0A9D4J8Q9</accession>
<dbReference type="AlphaFoldDB" id="A0A9D4J8Q9"/>
<gene>
    <name evidence="1" type="ORF">DPMN_132279</name>
</gene>
<reference evidence="1" key="1">
    <citation type="journal article" date="2019" name="bioRxiv">
        <title>The Genome of the Zebra Mussel, Dreissena polymorpha: A Resource for Invasive Species Research.</title>
        <authorList>
            <person name="McCartney M.A."/>
            <person name="Auch B."/>
            <person name="Kono T."/>
            <person name="Mallez S."/>
            <person name="Zhang Y."/>
            <person name="Obille A."/>
            <person name="Becker A."/>
            <person name="Abrahante J.E."/>
            <person name="Garbe J."/>
            <person name="Badalamenti J.P."/>
            <person name="Herman A."/>
            <person name="Mangelson H."/>
            <person name="Liachko I."/>
            <person name="Sullivan S."/>
            <person name="Sone E.D."/>
            <person name="Koren S."/>
            <person name="Silverstein K.A.T."/>
            <person name="Beckman K.B."/>
            <person name="Gohl D.M."/>
        </authorList>
    </citation>
    <scope>NUCLEOTIDE SEQUENCE</scope>
    <source>
        <strain evidence="1">Duluth1</strain>
        <tissue evidence="1">Whole animal</tissue>
    </source>
</reference>
<keyword evidence="2" id="KW-1185">Reference proteome</keyword>
<name>A0A9D4J8Q9_DREPO</name>
<sequence length="151" mass="17444">MCGGPSKKTTKVTNDVDIWFDGSTEPFHPNSTSKECKCSLTNLHAHNLTELVLYWIDVRLEGYYHDVNASSAMCSSAILTNGYFFHRCKESTEHWKDNFLYRQINNYYQLITLLPGETTYVLLKDLYKTGPRDTPAMVWFKARGEQYGLCH</sequence>
<evidence type="ECO:0000313" key="1">
    <source>
        <dbReference type="EMBL" id="KAH3804006.1"/>
    </source>
</evidence>
<dbReference type="EMBL" id="JAIWYP010000006">
    <property type="protein sequence ID" value="KAH3804006.1"/>
    <property type="molecule type" value="Genomic_DNA"/>
</dbReference>